<evidence type="ECO:0000256" key="1">
    <source>
        <dbReference type="SAM" id="MobiDB-lite"/>
    </source>
</evidence>
<keyword evidence="3" id="KW-1185">Reference proteome</keyword>
<evidence type="ECO:0000313" key="3">
    <source>
        <dbReference type="Proteomes" id="UP000018144"/>
    </source>
</evidence>
<accession>U4L7G2</accession>
<organism evidence="2 3">
    <name type="scientific">Pyronema omphalodes (strain CBS 100304)</name>
    <name type="common">Pyronema confluens</name>
    <dbReference type="NCBI Taxonomy" id="1076935"/>
    <lineage>
        <taxon>Eukaryota</taxon>
        <taxon>Fungi</taxon>
        <taxon>Dikarya</taxon>
        <taxon>Ascomycota</taxon>
        <taxon>Pezizomycotina</taxon>
        <taxon>Pezizomycetes</taxon>
        <taxon>Pezizales</taxon>
        <taxon>Pyronemataceae</taxon>
        <taxon>Pyronema</taxon>
    </lineage>
</organism>
<proteinExistence type="predicted"/>
<gene>
    <name evidence="2" type="ORF">PCON_08344</name>
</gene>
<dbReference type="AlphaFoldDB" id="U4L7G2"/>
<protein>
    <submittedName>
        <fullName evidence="2">Uncharacterized protein</fullName>
    </submittedName>
</protein>
<feature type="compositionally biased region" description="Basic and acidic residues" evidence="1">
    <location>
        <begin position="1"/>
        <end position="12"/>
    </location>
</feature>
<name>U4L7G2_PYROM</name>
<evidence type="ECO:0000313" key="2">
    <source>
        <dbReference type="EMBL" id="CCX08751.1"/>
    </source>
</evidence>
<feature type="compositionally biased region" description="Polar residues" evidence="1">
    <location>
        <begin position="17"/>
        <end position="26"/>
    </location>
</feature>
<dbReference type="EMBL" id="HF935429">
    <property type="protein sequence ID" value="CCX08751.1"/>
    <property type="molecule type" value="Genomic_DNA"/>
</dbReference>
<reference evidence="2 3" key="1">
    <citation type="journal article" date="2013" name="PLoS Genet.">
        <title>The genome and development-dependent transcriptomes of Pyronema confluens: a window into fungal evolution.</title>
        <authorList>
            <person name="Traeger S."/>
            <person name="Altegoer F."/>
            <person name="Freitag M."/>
            <person name="Gabaldon T."/>
            <person name="Kempken F."/>
            <person name="Kumar A."/>
            <person name="Marcet-Houben M."/>
            <person name="Poggeler S."/>
            <person name="Stajich J.E."/>
            <person name="Nowrousian M."/>
        </authorList>
    </citation>
    <scope>NUCLEOTIDE SEQUENCE [LARGE SCALE GENOMIC DNA]</scope>
    <source>
        <strain evidence="3">CBS 100304</strain>
        <tissue evidence="2">Vegetative mycelium</tissue>
    </source>
</reference>
<sequence length="215" mass="24326">MAKELNEEAHDSDGDDNTGSQPNARQIVSLKEQQKKTVKTIKKQCEMWARQGISLLVYGAPSEEKVPDFTYYSSPQVVQYGHLLVENDFTATRLGQFLRGTVTAIAAKQAAKGAENPNRKKGALRQSLPVTIIALINKFHKTNTKDLSKMPRQVDTFLMAMGIRKIRWVSPPDWEEKEQDDIIKVLISGKYADMERVEKCLKEGTLRIYKPCRAT</sequence>
<dbReference type="Proteomes" id="UP000018144">
    <property type="component" value="Unassembled WGS sequence"/>
</dbReference>
<feature type="region of interest" description="Disordered" evidence="1">
    <location>
        <begin position="1"/>
        <end position="32"/>
    </location>
</feature>